<reference evidence="1" key="1">
    <citation type="journal article" date="2023" name="Mol. Phylogenet. Evol.">
        <title>Genome-scale phylogeny and comparative genomics of the fungal order Sordariales.</title>
        <authorList>
            <person name="Hensen N."/>
            <person name="Bonometti L."/>
            <person name="Westerberg I."/>
            <person name="Brannstrom I.O."/>
            <person name="Guillou S."/>
            <person name="Cros-Aarteil S."/>
            <person name="Calhoun S."/>
            <person name="Haridas S."/>
            <person name="Kuo A."/>
            <person name="Mondo S."/>
            <person name="Pangilinan J."/>
            <person name="Riley R."/>
            <person name="LaButti K."/>
            <person name="Andreopoulos B."/>
            <person name="Lipzen A."/>
            <person name="Chen C."/>
            <person name="Yan M."/>
            <person name="Daum C."/>
            <person name="Ng V."/>
            <person name="Clum A."/>
            <person name="Steindorff A."/>
            <person name="Ohm R.A."/>
            <person name="Martin F."/>
            <person name="Silar P."/>
            <person name="Natvig D.O."/>
            <person name="Lalanne C."/>
            <person name="Gautier V."/>
            <person name="Ament-Velasquez S.L."/>
            <person name="Kruys A."/>
            <person name="Hutchinson M.I."/>
            <person name="Powell A.J."/>
            <person name="Barry K."/>
            <person name="Miller A.N."/>
            <person name="Grigoriev I.V."/>
            <person name="Debuchy R."/>
            <person name="Gladieux P."/>
            <person name="Hiltunen Thoren M."/>
            <person name="Johannesson H."/>
        </authorList>
    </citation>
    <scope>NUCLEOTIDE SEQUENCE</scope>
    <source>
        <strain evidence="1">CBS 118394</strain>
    </source>
</reference>
<organism evidence="1 2">
    <name type="scientific">Apodospora peruviana</name>
    <dbReference type="NCBI Taxonomy" id="516989"/>
    <lineage>
        <taxon>Eukaryota</taxon>
        <taxon>Fungi</taxon>
        <taxon>Dikarya</taxon>
        <taxon>Ascomycota</taxon>
        <taxon>Pezizomycotina</taxon>
        <taxon>Sordariomycetes</taxon>
        <taxon>Sordariomycetidae</taxon>
        <taxon>Sordariales</taxon>
        <taxon>Lasiosphaeriaceae</taxon>
        <taxon>Apodospora</taxon>
    </lineage>
</organism>
<gene>
    <name evidence="1" type="ORF">B0H66DRAFT_507017</name>
</gene>
<protein>
    <submittedName>
        <fullName evidence="1">Uncharacterized protein</fullName>
    </submittedName>
</protein>
<evidence type="ECO:0000313" key="1">
    <source>
        <dbReference type="EMBL" id="KAK3328971.1"/>
    </source>
</evidence>
<accession>A0AAE0IR16</accession>
<proteinExistence type="predicted"/>
<dbReference type="Proteomes" id="UP001283341">
    <property type="component" value="Unassembled WGS sequence"/>
</dbReference>
<name>A0AAE0IR16_9PEZI</name>
<dbReference type="EMBL" id="JAUEDM010000001">
    <property type="protein sequence ID" value="KAK3328971.1"/>
    <property type="molecule type" value="Genomic_DNA"/>
</dbReference>
<dbReference type="AlphaFoldDB" id="A0AAE0IR16"/>
<comment type="caution">
    <text evidence="1">The sequence shown here is derived from an EMBL/GenBank/DDBJ whole genome shotgun (WGS) entry which is preliminary data.</text>
</comment>
<evidence type="ECO:0000313" key="2">
    <source>
        <dbReference type="Proteomes" id="UP001283341"/>
    </source>
</evidence>
<reference evidence="1" key="2">
    <citation type="submission" date="2023-06" db="EMBL/GenBank/DDBJ databases">
        <authorList>
            <consortium name="Lawrence Berkeley National Laboratory"/>
            <person name="Haridas S."/>
            <person name="Hensen N."/>
            <person name="Bonometti L."/>
            <person name="Westerberg I."/>
            <person name="Brannstrom I.O."/>
            <person name="Guillou S."/>
            <person name="Cros-Aarteil S."/>
            <person name="Calhoun S."/>
            <person name="Kuo A."/>
            <person name="Mondo S."/>
            <person name="Pangilinan J."/>
            <person name="Riley R."/>
            <person name="Labutti K."/>
            <person name="Andreopoulos B."/>
            <person name="Lipzen A."/>
            <person name="Chen C."/>
            <person name="Yanf M."/>
            <person name="Daum C."/>
            <person name="Ng V."/>
            <person name="Clum A."/>
            <person name="Steindorff A."/>
            <person name="Ohm R."/>
            <person name="Martin F."/>
            <person name="Silar P."/>
            <person name="Natvig D."/>
            <person name="Lalanne C."/>
            <person name="Gautier V."/>
            <person name="Ament-Velasquez S.L."/>
            <person name="Kruys A."/>
            <person name="Hutchinson M.I."/>
            <person name="Powell A.J."/>
            <person name="Barry K."/>
            <person name="Miller A.N."/>
            <person name="Grigoriev I.V."/>
            <person name="Debuchy R."/>
            <person name="Gladieux P."/>
            <person name="Thoren M.H."/>
            <person name="Johannesson H."/>
        </authorList>
    </citation>
    <scope>NUCLEOTIDE SEQUENCE</scope>
    <source>
        <strain evidence="1">CBS 118394</strain>
    </source>
</reference>
<keyword evidence="2" id="KW-1185">Reference proteome</keyword>
<sequence>MTPHTSHCRRALQRQILSSTDFVWISDRLLAASFERYCRVSKTGHRNAGYVPGPLESRRRLGKRQMGDLNSMQYASSAPPWAFPVPLNLSQWHWEPPKTAAQLQRDNEYQEDHTPTNWLTKLDRWLGELAFPAASQASIIPDPTPSPQIAARESLSLCPELDTFFSLIATAPLNTVRSDAYAVFHKFQHLISLGEMAPEAILSTFTNVWEALDSRFQDTAVGQGLYLALCSAVVSGITTSRVIEPSLLDVSFWNTLLSRMSELAVDDELCALFGQAMESIPAAHLRNVSDGVLAMLGSIFSAWYSSPDLDNAADVPTLLYTAAKHSSRLQQKVEMVRSALAMADINPQEHGPLLKAATRLVLELTINSESEQHAPRYNWLCVLAQMPLVNQDFLLEASALLWYKSPGVQLFTDSELCSLMLFQWESRGYLPRSDFVRSGHDSHRPWEGNTAIASLAVSIYTALSGPNSRHQTAVFYSLWKFLAKLNRTDGVVASIEALSKRNKLPLRLLQALAFTSENHTVAIKLHDLYIHKLQYSGPGGIDWNPAVFEKYVDKIVHDRTLHGNTLWKALDIMMFQKSKDISLLTWRHRGDYGKRRASIVRKSLTLYANAPHLQNREAFRQVAQGVRYLEQSEDGLSPDDVKVLFHVVAKDLKEGKPGRTRRLRWFLRVIERNFGSAIMRGCLRAFSNWRWRLKVNWRLQMQAEAHVVRGSTNGAS</sequence>